<dbReference type="PANTHER" id="PTHR46797">
    <property type="entry name" value="HTH-TYPE TRANSCRIPTIONAL REGULATOR"/>
    <property type="match status" value="1"/>
</dbReference>
<dbReference type="RefSeq" id="WP_184285650.1">
    <property type="nucleotide sequence ID" value="NZ_JACHJO010000001.1"/>
</dbReference>
<dbReference type="PANTHER" id="PTHR46797:SF23">
    <property type="entry name" value="HTH-TYPE TRANSCRIPTIONAL REGULATOR SUTR"/>
    <property type="match status" value="1"/>
</dbReference>
<keyword evidence="6" id="KW-1185">Reference proteome</keyword>
<evidence type="ECO:0000256" key="3">
    <source>
        <dbReference type="ARBA" id="ARBA00023163"/>
    </source>
</evidence>
<protein>
    <submittedName>
        <fullName evidence="5">Transcriptional regulator with XRE-family HTH domain</fullName>
    </submittedName>
</protein>
<dbReference type="InterPro" id="IPR050807">
    <property type="entry name" value="TransReg_Diox_bact_type"/>
</dbReference>
<keyword evidence="2" id="KW-0238">DNA-binding</keyword>
<gene>
    <name evidence="5" type="ORF">FHS13_000092</name>
</gene>
<dbReference type="InterPro" id="IPR001387">
    <property type="entry name" value="Cro/C1-type_HTH"/>
</dbReference>
<sequence>MFEDSLRSRIRALRKQQGMSQEELAEAAGLGVTTIKKAENPNRGGELTTGTLHSIAQALGVTTTELYADRAPMPGLEEAGDDQVLARLRSAIAPPVGLSGTPMVEDLDQPVDLEMLERDVARARTLYHADDYDAVAQALPTILTQAHLAVAEFATDQAYRTRALALRMAGAYLTQVRQIDLALVALRACIQDAAKAGDQMLASTAVSGQGWALTRQGRLDECERLCVTVADAIEPQSMRKAAPAELAAWGHLLFRAAAAAVRNNSHDRARDLMGVAGAAASALGRETPCWSTFGPLTVAVKNAEFALLEGHPDRTLAEADRMPRIVDVGNISQINWERHRLDIATALAQTGELEHSTHVLTGVRERSPQWIRRQRSAYETLELLFDRSRRPSDSMVALASHMGMRR</sequence>
<dbReference type="Gene3D" id="1.10.260.40">
    <property type="entry name" value="lambda repressor-like DNA-binding domains"/>
    <property type="match status" value="1"/>
</dbReference>
<dbReference type="SMART" id="SM00530">
    <property type="entry name" value="HTH_XRE"/>
    <property type="match status" value="1"/>
</dbReference>
<keyword evidence="1" id="KW-0805">Transcription regulation</keyword>
<name>A0A841IJP7_9ACTN</name>
<evidence type="ECO:0000259" key="4">
    <source>
        <dbReference type="PROSITE" id="PS50943"/>
    </source>
</evidence>
<evidence type="ECO:0000256" key="1">
    <source>
        <dbReference type="ARBA" id="ARBA00023015"/>
    </source>
</evidence>
<reference evidence="5 6" key="1">
    <citation type="submission" date="2020-08" db="EMBL/GenBank/DDBJ databases">
        <title>Genomic Encyclopedia of Type Strains, Phase III (KMG-III): the genomes of soil and plant-associated and newly described type strains.</title>
        <authorList>
            <person name="Whitman W."/>
        </authorList>
    </citation>
    <scope>NUCLEOTIDE SEQUENCE [LARGE SCALE GENOMIC DNA]</scope>
    <source>
        <strain evidence="5 6">CECT 8712</strain>
    </source>
</reference>
<evidence type="ECO:0000256" key="2">
    <source>
        <dbReference type="ARBA" id="ARBA00023125"/>
    </source>
</evidence>
<dbReference type="GO" id="GO:0003700">
    <property type="term" value="F:DNA-binding transcription factor activity"/>
    <property type="evidence" value="ECO:0007669"/>
    <property type="project" value="TreeGrafter"/>
</dbReference>
<dbReference type="PROSITE" id="PS50943">
    <property type="entry name" value="HTH_CROC1"/>
    <property type="match status" value="1"/>
</dbReference>
<dbReference type="EMBL" id="JACHJO010000001">
    <property type="protein sequence ID" value="MBB6118164.1"/>
    <property type="molecule type" value="Genomic_DNA"/>
</dbReference>
<accession>A0A841IJP7</accession>
<evidence type="ECO:0000313" key="6">
    <source>
        <dbReference type="Proteomes" id="UP000536604"/>
    </source>
</evidence>
<dbReference type="SUPFAM" id="SSF47413">
    <property type="entry name" value="lambda repressor-like DNA-binding domains"/>
    <property type="match status" value="1"/>
</dbReference>
<feature type="domain" description="HTH cro/C1-type" evidence="4">
    <location>
        <begin position="10"/>
        <end position="66"/>
    </location>
</feature>
<evidence type="ECO:0000313" key="5">
    <source>
        <dbReference type="EMBL" id="MBB6118164.1"/>
    </source>
</evidence>
<dbReference type="InterPro" id="IPR010982">
    <property type="entry name" value="Lambda_DNA-bd_dom_sf"/>
</dbReference>
<dbReference type="AlphaFoldDB" id="A0A841IJP7"/>
<comment type="caution">
    <text evidence="5">The sequence shown here is derived from an EMBL/GenBank/DDBJ whole genome shotgun (WGS) entry which is preliminary data.</text>
</comment>
<dbReference type="GO" id="GO:0005829">
    <property type="term" value="C:cytosol"/>
    <property type="evidence" value="ECO:0007669"/>
    <property type="project" value="TreeGrafter"/>
</dbReference>
<organism evidence="5 6">
    <name type="scientific">Nocardiopsis algeriensis</name>
    <dbReference type="NCBI Taxonomy" id="1478215"/>
    <lineage>
        <taxon>Bacteria</taxon>
        <taxon>Bacillati</taxon>
        <taxon>Actinomycetota</taxon>
        <taxon>Actinomycetes</taxon>
        <taxon>Streptosporangiales</taxon>
        <taxon>Nocardiopsidaceae</taxon>
        <taxon>Nocardiopsis</taxon>
    </lineage>
</organism>
<keyword evidence="3" id="KW-0804">Transcription</keyword>
<dbReference type="CDD" id="cd00093">
    <property type="entry name" value="HTH_XRE"/>
    <property type="match status" value="1"/>
</dbReference>
<dbReference type="Pfam" id="PF01381">
    <property type="entry name" value="HTH_3"/>
    <property type="match status" value="1"/>
</dbReference>
<proteinExistence type="predicted"/>
<dbReference type="Proteomes" id="UP000536604">
    <property type="component" value="Unassembled WGS sequence"/>
</dbReference>
<dbReference type="GO" id="GO:0003677">
    <property type="term" value="F:DNA binding"/>
    <property type="evidence" value="ECO:0007669"/>
    <property type="project" value="UniProtKB-KW"/>
</dbReference>